<dbReference type="EMBL" id="JAEEGC010000089">
    <property type="protein sequence ID" value="MBV7274550.1"/>
    <property type="molecule type" value="Genomic_DNA"/>
</dbReference>
<organism evidence="8 9">
    <name type="scientific">Clostridium thailandense</name>
    <dbReference type="NCBI Taxonomy" id="2794346"/>
    <lineage>
        <taxon>Bacteria</taxon>
        <taxon>Bacillati</taxon>
        <taxon>Bacillota</taxon>
        <taxon>Clostridia</taxon>
        <taxon>Eubacteriales</taxon>
        <taxon>Clostridiaceae</taxon>
        <taxon>Clostridium</taxon>
    </lineage>
</organism>
<dbReference type="PROSITE" id="PS50930">
    <property type="entry name" value="HTH_LYTTR"/>
    <property type="match status" value="1"/>
</dbReference>
<dbReference type="AlphaFoldDB" id="A0A949WRY0"/>
<dbReference type="Proteomes" id="UP000694308">
    <property type="component" value="Unassembled WGS sequence"/>
</dbReference>
<comment type="caution">
    <text evidence="8">The sequence shown here is derived from an EMBL/GenBank/DDBJ whole genome shotgun (WGS) entry which is preliminary data.</text>
</comment>
<comment type="function">
    <text evidence="4">Required for high-level post-exponential phase expression of a series of secreted proteins.</text>
</comment>
<evidence type="ECO:0000259" key="7">
    <source>
        <dbReference type="PROSITE" id="PS50930"/>
    </source>
</evidence>
<evidence type="ECO:0000259" key="6">
    <source>
        <dbReference type="PROSITE" id="PS50110"/>
    </source>
</evidence>
<evidence type="ECO:0000256" key="3">
    <source>
        <dbReference type="ARBA" id="ARBA00023159"/>
    </source>
</evidence>
<accession>A0A949WRY0</accession>
<feature type="domain" description="Response regulatory" evidence="6">
    <location>
        <begin position="4"/>
        <end position="128"/>
    </location>
</feature>
<keyword evidence="3" id="KW-0010">Activator</keyword>
<dbReference type="RefSeq" id="WP_218321615.1">
    <property type="nucleotide sequence ID" value="NZ_JAEEGC010000089.1"/>
</dbReference>
<dbReference type="Pfam" id="PF00072">
    <property type="entry name" value="Response_reg"/>
    <property type="match status" value="1"/>
</dbReference>
<dbReference type="InterPro" id="IPR001789">
    <property type="entry name" value="Sig_transdc_resp-reg_receiver"/>
</dbReference>
<keyword evidence="9" id="KW-1185">Reference proteome</keyword>
<reference evidence="8" key="1">
    <citation type="submission" date="2020-12" db="EMBL/GenBank/DDBJ databases">
        <title>Clostridium thailandense sp. nov., a novel acetogenic bacterium isolated from peat land soil in Thailand.</title>
        <authorList>
            <person name="Chaikitkaew S."/>
            <person name="Birkeland N.K."/>
        </authorList>
    </citation>
    <scope>NUCLEOTIDE SEQUENCE</scope>
    <source>
        <strain evidence="8">PL3</strain>
    </source>
</reference>
<dbReference type="PROSITE" id="PS50110">
    <property type="entry name" value="RESPONSE_REGULATORY"/>
    <property type="match status" value="1"/>
</dbReference>
<feature type="modified residue" description="4-aspartylphosphate" evidence="5">
    <location>
        <position position="62"/>
    </location>
</feature>
<dbReference type="GO" id="GO:0003677">
    <property type="term" value="F:DNA binding"/>
    <property type="evidence" value="ECO:0007669"/>
    <property type="project" value="InterPro"/>
</dbReference>
<dbReference type="GO" id="GO:0000156">
    <property type="term" value="F:phosphorelay response regulator activity"/>
    <property type="evidence" value="ECO:0007669"/>
    <property type="project" value="InterPro"/>
</dbReference>
<evidence type="ECO:0000256" key="4">
    <source>
        <dbReference type="ARBA" id="ARBA00037164"/>
    </source>
</evidence>
<keyword evidence="2" id="KW-0902">Two-component regulatory system</keyword>
<dbReference type="PANTHER" id="PTHR37299">
    <property type="entry name" value="TRANSCRIPTIONAL REGULATOR-RELATED"/>
    <property type="match status" value="1"/>
</dbReference>
<dbReference type="InterPro" id="IPR046947">
    <property type="entry name" value="LytR-like"/>
</dbReference>
<evidence type="ECO:0000313" key="8">
    <source>
        <dbReference type="EMBL" id="MBV7274550.1"/>
    </source>
</evidence>
<dbReference type="PANTHER" id="PTHR37299:SF3">
    <property type="entry name" value="STAGE 0 SPORULATION PROTEIN A HOMOLOG"/>
    <property type="match status" value="1"/>
</dbReference>
<sequence length="252" mass="29591">MTLNFIICDDNSVVLDVTKNHIQKILKQKNLNGKVVLDSSNPFRVLEYSSLHKKDFNVYILDISLNCDLNGLSLARKIRKYEPHSYIIILTAHIELSLMPFKYRLKAFDFWVKPITLRNIESTIAVLYQDFEALLKNFGIQQRSFITVTSDYIKHQICIEDIIYIESFKSKLIIHLINNVFQVYGSMKSMLFQLEHSGNFFYRVHKSYIINSNHIVKIDKFNKTITMTNGKEILVPVTQNDIFDEFNYIFDD</sequence>
<gene>
    <name evidence="8" type="ORF">I6U48_16780</name>
</gene>
<keyword evidence="5" id="KW-0597">Phosphoprotein</keyword>
<keyword evidence="1" id="KW-0963">Cytoplasm</keyword>
<dbReference type="SMART" id="SM00850">
    <property type="entry name" value="LytTR"/>
    <property type="match status" value="1"/>
</dbReference>
<dbReference type="InterPro" id="IPR007492">
    <property type="entry name" value="LytTR_DNA-bd_dom"/>
</dbReference>
<dbReference type="SMART" id="SM00448">
    <property type="entry name" value="REC"/>
    <property type="match status" value="1"/>
</dbReference>
<name>A0A949WRY0_9CLOT</name>
<evidence type="ECO:0000256" key="5">
    <source>
        <dbReference type="PROSITE-ProRule" id="PRU00169"/>
    </source>
</evidence>
<dbReference type="Pfam" id="PF04397">
    <property type="entry name" value="LytTR"/>
    <property type="match status" value="1"/>
</dbReference>
<protein>
    <submittedName>
        <fullName evidence="8">Response regulator transcription factor</fullName>
    </submittedName>
</protein>
<feature type="domain" description="HTH LytTR-type" evidence="7">
    <location>
        <begin position="159"/>
        <end position="220"/>
    </location>
</feature>
<evidence type="ECO:0000256" key="1">
    <source>
        <dbReference type="ARBA" id="ARBA00022490"/>
    </source>
</evidence>
<proteinExistence type="predicted"/>
<evidence type="ECO:0000313" key="9">
    <source>
        <dbReference type="Proteomes" id="UP000694308"/>
    </source>
</evidence>
<evidence type="ECO:0000256" key="2">
    <source>
        <dbReference type="ARBA" id="ARBA00023012"/>
    </source>
</evidence>